<protein>
    <submittedName>
        <fullName evidence="3">DYNAMIN-like 1B</fullName>
    </submittedName>
</protein>
<name>A0A9W7IRM1_HIBTR</name>
<dbReference type="GO" id="GO:0016020">
    <property type="term" value="C:membrane"/>
    <property type="evidence" value="ECO:0007669"/>
    <property type="project" value="TreeGrafter"/>
</dbReference>
<dbReference type="PANTHER" id="PTHR11566:SF159">
    <property type="entry name" value="PHRAGMOPLASTIN DRP1A"/>
    <property type="match status" value="1"/>
</dbReference>
<dbReference type="AlphaFoldDB" id="A0A9W7IRM1"/>
<sequence length="113" mass="13227">MLRRVEILHIHSFDRYNESYLQRVGSNVLQYVNMTCANLRNSIPKSIVYCQVREAKGSLLDYFFIELGKKEAKQLGKLLDEDPAVLQRRTNLAKRLELYRSAQHEIEAVAWSK</sequence>
<dbReference type="PANTHER" id="PTHR11566">
    <property type="entry name" value="DYNAMIN"/>
    <property type="match status" value="1"/>
</dbReference>
<dbReference type="Gene3D" id="1.20.120.1240">
    <property type="entry name" value="Dynamin, middle domain"/>
    <property type="match status" value="1"/>
</dbReference>
<organism evidence="3 4">
    <name type="scientific">Hibiscus trionum</name>
    <name type="common">Flower of an hour</name>
    <dbReference type="NCBI Taxonomy" id="183268"/>
    <lineage>
        <taxon>Eukaryota</taxon>
        <taxon>Viridiplantae</taxon>
        <taxon>Streptophyta</taxon>
        <taxon>Embryophyta</taxon>
        <taxon>Tracheophyta</taxon>
        <taxon>Spermatophyta</taxon>
        <taxon>Magnoliopsida</taxon>
        <taxon>eudicotyledons</taxon>
        <taxon>Gunneridae</taxon>
        <taxon>Pentapetalae</taxon>
        <taxon>rosids</taxon>
        <taxon>malvids</taxon>
        <taxon>Malvales</taxon>
        <taxon>Malvaceae</taxon>
        <taxon>Malvoideae</taxon>
        <taxon>Hibiscus</taxon>
    </lineage>
</organism>
<dbReference type="GO" id="GO:0003924">
    <property type="term" value="F:GTPase activity"/>
    <property type="evidence" value="ECO:0007669"/>
    <property type="project" value="InterPro"/>
</dbReference>
<dbReference type="GO" id="GO:0005874">
    <property type="term" value="C:microtubule"/>
    <property type="evidence" value="ECO:0007669"/>
    <property type="project" value="TreeGrafter"/>
</dbReference>
<dbReference type="Proteomes" id="UP001165190">
    <property type="component" value="Unassembled WGS sequence"/>
</dbReference>
<evidence type="ECO:0000256" key="1">
    <source>
        <dbReference type="ARBA" id="ARBA00023175"/>
    </source>
</evidence>
<evidence type="ECO:0000313" key="3">
    <source>
        <dbReference type="EMBL" id="GMJ00952.1"/>
    </source>
</evidence>
<proteinExistence type="predicted"/>
<evidence type="ECO:0000313" key="4">
    <source>
        <dbReference type="Proteomes" id="UP001165190"/>
    </source>
</evidence>
<dbReference type="SMART" id="SM00302">
    <property type="entry name" value="GED"/>
    <property type="match status" value="1"/>
</dbReference>
<dbReference type="Pfam" id="PF02212">
    <property type="entry name" value="GED"/>
    <property type="match status" value="1"/>
</dbReference>
<dbReference type="InterPro" id="IPR022812">
    <property type="entry name" value="Dynamin"/>
</dbReference>
<dbReference type="OrthoDB" id="1667577at2759"/>
<dbReference type="InterPro" id="IPR020850">
    <property type="entry name" value="GED_dom"/>
</dbReference>
<keyword evidence="1" id="KW-0505">Motor protein</keyword>
<gene>
    <name evidence="3" type="ORF">HRI_003764400</name>
</gene>
<reference evidence="3" key="1">
    <citation type="submission" date="2023-05" db="EMBL/GenBank/DDBJ databases">
        <title>Genome and transcriptome analyses reveal genes involved in the formation of fine ridges on petal epidermal cells in Hibiscus trionum.</title>
        <authorList>
            <person name="Koshimizu S."/>
            <person name="Masuda S."/>
            <person name="Ishii T."/>
            <person name="Shirasu K."/>
            <person name="Hoshino A."/>
            <person name="Arita M."/>
        </authorList>
    </citation>
    <scope>NUCLEOTIDE SEQUENCE</scope>
    <source>
        <strain evidence="3">Hamamatsu line</strain>
    </source>
</reference>
<feature type="domain" description="GED" evidence="2">
    <location>
        <begin position="21"/>
        <end position="113"/>
    </location>
</feature>
<comment type="caution">
    <text evidence="3">The sequence shown here is derived from an EMBL/GenBank/DDBJ whole genome shotgun (WGS) entry which is preliminary data.</text>
</comment>
<dbReference type="GO" id="GO:0005525">
    <property type="term" value="F:GTP binding"/>
    <property type="evidence" value="ECO:0007669"/>
    <property type="project" value="InterPro"/>
</dbReference>
<keyword evidence="4" id="KW-1185">Reference proteome</keyword>
<dbReference type="InterPro" id="IPR003130">
    <property type="entry name" value="GED"/>
</dbReference>
<dbReference type="GO" id="GO:0008017">
    <property type="term" value="F:microtubule binding"/>
    <property type="evidence" value="ECO:0007669"/>
    <property type="project" value="TreeGrafter"/>
</dbReference>
<dbReference type="EMBL" id="BSYR01000035">
    <property type="protein sequence ID" value="GMJ00952.1"/>
    <property type="molecule type" value="Genomic_DNA"/>
</dbReference>
<dbReference type="GO" id="GO:0005737">
    <property type="term" value="C:cytoplasm"/>
    <property type="evidence" value="ECO:0007669"/>
    <property type="project" value="TreeGrafter"/>
</dbReference>
<accession>A0A9W7IRM1</accession>
<evidence type="ECO:0000259" key="2">
    <source>
        <dbReference type="PROSITE" id="PS51388"/>
    </source>
</evidence>
<dbReference type="PROSITE" id="PS51388">
    <property type="entry name" value="GED"/>
    <property type="match status" value="1"/>
</dbReference>